<dbReference type="Proteomes" id="UP000076962">
    <property type="component" value="Unassembled WGS sequence"/>
</dbReference>
<organism evidence="1 2">
    <name type="scientific">Candidatus Thiomargarita nelsonii</name>
    <dbReference type="NCBI Taxonomy" id="1003181"/>
    <lineage>
        <taxon>Bacteria</taxon>
        <taxon>Pseudomonadati</taxon>
        <taxon>Pseudomonadota</taxon>
        <taxon>Gammaproteobacteria</taxon>
        <taxon>Thiotrichales</taxon>
        <taxon>Thiotrichaceae</taxon>
        <taxon>Thiomargarita</taxon>
    </lineage>
</organism>
<sequence length="229" mass="23297">MRDEVHQIIDDMSRQLDDTSPHPAMIQHRVESLEENISDVWDKITSYFSDSDTDDVTTELVNNTGLNLTPDIVSHSDLFKDFIQPWWSTDMINNLSESEGYEGLDTYIDGVDGDGISVNTGLTVGAGSVGIATVGVGNVVGGAGVAAGSTTAVSVANTIVGAGATAVTTASTAASSIPIVGGTIASGITTTAGAAATAGAAIGSAAVAAAPIVLPALAIWGIWKLFEDD</sequence>
<gene>
    <name evidence="1" type="ORF">THIOM_005532</name>
</gene>
<protein>
    <submittedName>
        <fullName evidence="1">Membrane protein</fullName>
    </submittedName>
</protein>
<evidence type="ECO:0000313" key="1">
    <source>
        <dbReference type="EMBL" id="OAD18864.1"/>
    </source>
</evidence>
<accession>A0A176RSZ7</accession>
<dbReference type="AlphaFoldDB" id="A0A176RSZ7"/>
<keyword evidence="2" id="KW-1185">Reference proteome</keyword>
<comment type="caution">
    <text evidence="1">The sequence shown here is derived from an EMBL/GenBank/DDBJ whole genome shotgun (WGS) entry which is preliminary data.</text>
</comment>
<evidence type="ECO:0000313" key="2">
    <source>
        <dbReference type="Proteomes" id="UP000076962"/>
    </source>
</evidence>
<reference evidence="1 2" key="1">
    <citation type="submission" date="2016-05" db="EMBL/GenBank/DDBJ databases">
        <title>Single-cell genome of chain-forming Candidatus Thiomargarita nelsonii and comparison to other large sulfur-oxidizing bacteria.</title>
        <authorList>
            <person name="Winkel M."/>
            <person name="Salman V."/>
            <person name="Woyke T."/>
            <person name="Schulz-Vogt H."/>
            <person name="Richter M."/>
            <person name="Flood B."/>
            <person name="Bailey J."/>
            <person name="Amann R."/>
            <person name="Mussmann M."/>
        </authorList>
    </citation>
    <scope>NUCLEOTIDE SEQUENCE [LARGE SCALE GENOMIC DNA]</scope>
    <source>
        <strain evidence="1 2">THI036</strain>
    </source>
</reference>
<proteinExistence type="predicted"/>
<name>A0A176RSZ7_9GAMM</name>
<dbReference type="EMBL" id="LUTY01003059">
    <property type="protein sequence ID" value="OAD18864.1"/>
    <property type="molecule type" value="Genomic_DNA"/>
</dbReference>